<keyword evidence="1 5" id="KW-0479">Metal-binding</keyword>
<feature type="binding site" evidence="5">
    <location>
        <position position="146"/>
    </location>
    <ligand>
        <name>Zn(2+)</name>
        <dbReference type="ChEBI" id="CHEBI:29105"/>
        <label>2</label>
    </ligand>
</feature>
<dbReference type="GO" id="GO:0046872">
    <property type="term" value="F:metal ion binding"/>
    <property type="evidence" value="ECO:0007669"/>
    <property type="project" value="UniProtKB-KW"/>
</dbReference>
<dbReference type="Pfam" id="PF00233">
    <property type="entry name" value="PDEase_I"/>
    <property type="match status" value="1"/>
</dbReference>
<reference evidence="10" key="1">
    <citation type="submission" date="2021-01" db="EMBL/GenBank/DDBJ databases">
        <authorList>
            <person name="Corre E."/>
            <person name="Pelletier E."/>
            <person name="Niang G."/>
            <person name="Scheremetjew M."/>
            <person name="Finn R."/>
            <person name="Kale V."/>
            <person name="Holt S."/>
            <person name="Cochrane G."/>
            <person name="Meng A."/>
            <person name="Brown T."/>
            <person name="Cohen L."/>
        </authorList>
    </citation>
    <scope>NUCLEOTIDE SEQUENCE</scope>
    <source>
        <strain evidence="10">WS</strain>
    </source>
</reference>
<proteinExistence type="inferred from homology"/>
<feature type="binding site" evidence="4">
    <location>
        <begin position="105"/>
        <end position="109"/>
    </location>
    <ligand>
        <name>AMP</name>
        <dbReference type="ChEBI" id="CHEBI:456215"/>
    </ligand>
</feature>
<evidence type="ECO:0000256" key="3">
    <source>
        <dbReference type="PIRSR" id="PIRSR623088-1"/>
    </source>
</evidence>
<feature type="region of interest" description="Disordered" evidence="7">
    <location>
        <begin position="17"/>
        <end position="38"/>
    </location>
</feature>
<dbReference type="GO" id="GO:0007165">
    <property type="term" value="P:signal transduction"/>
    <property type="evidence" value="ECO:0007669"/>
    <property type="project" value="InterPro"/>
</dbReference>
<dbReference type="PROSITE" id="PS00126">
    <property type="entry name" value="PDEASE_I_1"/>
    <property type="match status" value="1"/>
</dbReference>
<dbReference type="GO" id="GO:0004114">
    <property type="term" value="F:3',5'-cyclic-nucleotide phosphodiesterase activity"/>
    <property type="evidence" value="ECO:0007669"/>
    <property type="project" value="InterPro"/>
</dbReference>
<dbReference type="PANTHER" id="PTHR11347">
    <property type="entry name" value="CYCLIC NUCLEOTIDE PHOSPHODIESTERASE"/>
    <property type="match status" value="1"/>
</dbReference>
<evidence type="ECO:0000256" key="5">
    <source>
        <dbReference type="PIRSR" id="PIRSR623088-3"/>
    </source>
</evidence>
<evidence type="ECO:0000256" key="2">
    <source>
        <dbReference type="ARBA" id="ARBA00022801"/>
    </source>
</evidence>
<sequence length="492" mass="55664">MTRALVSPSSLLPVCPSPSNTQYNTGGLQSTVSGEQQHKTQRKASIGTILNSLDFDAFEYTYTELRELCTQIFENSVLPHFALNRKKLDVLVLKTQAIYQHVPYHSFRHSIDVTQFVYYCTQNEEVRQFLTPLDTFIVIVTALLHDLAHCGVNNPLLAEIDHDLATKYPESPLEEFHAELAARLIQQTECAVLEALPTNERTYFLQSMQKLILATDMSHHFSIKAEMEKRVAEGLSPDSQEDRFLVMKLLLKCADLSNVARSFETAREWAKRVVEEFSVIGDLQKEARQQATTETQEIQKLFDRERLDFPESQVGFINFVAKGQFSILSAAFSSLDHILQQVNHNADTWQQCQKQKDQHVLSFEQNLRALGGVIREPIDGALHKADIIKKPLEELSAELQETETSLIQRRLRAQQQNASTEKQVMNQNPQYVTSTSDKTKKSDSETSSTNGGGQEKKKNGSNRSSSSFPRIVVLILGAACCFTLFFWGGKRD</sequence>
<feature type="binding site" evidence="4">
    <location>
        <position position="313"/>
    </location>
    <ligand>
        <name>AMP</name>
        <dbReference type="ChEBI" id="CHEBI:456215"/>
    </ligand>
</feature>
<dbReference type="InterPro" id="IPR036971">
    <property type="entry name" value="PDEase_catalytic_dom_sf"/>
</dbReference>
<feature type="binding site" evidence="5">
    <location>
        <position position="146"/>
    </location>
    <ligand>
        <name>Zn(2+)</name>
        <dbReference type="ChEBI" id="CHEBI:29105"/>
        <label>1</label>
    </ligand>
</feature>
<evidence type="ECO:0000313" key="10">
    <source>
        <dbReference type="EMBL" id="CAD9079685.1"/>
    </source>
</evidence>
<dbReference type="PROSITE" id="PS51845">
    <property type="entry name" value="PDEASE_I_2"/>
    <property type="match status" value="1"/>
</dbReference>
<organism evidence="10">
    <name type="scientific">Percolomonas cosmopolitus</name>
    <dbReference type="NCBI Taxonomy" id="63605"/>
    <lineage>
        <taxon>Eukaryota</taxon>
        <taxon>Discoba</taxon>
        <taxon>Heterolobosea</taxon>
        <taxon>Tetramitia</taxon>
        <taxon>Eutetramitia</taxon>
        <taxon>Percolomonadidae</taxon>
        <taxon>Percolomonas</taxon>
    </lineage>
</organism>
<keyword evidence="2 6" id="KW-0378">Hydrolase</keyword>
<dbReference type="AlphaFoldDB" id="A0A7S1KNC7"/>
<gene>
    <name evidence="10" type="ORF">PCOS0759_LOCUS2925</name>
</gene>
<dbReference type="InterPro" id="IPR023174">
    <property type="entry name" value="PDEase_CS"/>
</dbReference>
<feature type="binding site" evidence="4">
    <location>
        <position position="146"/>
    </location>
    <ligand>
        <name>AMP</name>
        <dbReference type="ChEBI" id="CHEBI:456215"/>
    </ligand>
</feature>
<keyword evidence="8" id="KW-0472">Membrane</keyword>
<evidence type="ECO:0000256" key="1">
    <source>
        <dbReference type="ARBA" id="ARBA00022723"/>
    </source>
</evidence>
<dbReference type="EMBL" id="HBGD01003542">
    <property type="protein sequence ID" value="CAD9079685.1"/>
    <property type="molecule type" value="Transcribed_RNA"/>
</dbReference>
<comment type="cofactor">
    <cofactor evidence="6">
        <name>a divalent metal cation</name>
        <dbReference type="ChEBI" id="CHEBI:60240"/>
    </cofactor>
    <text evidence="6">Binds 2 divalent metal cations per subunit. Site 1 may preferentially bind zinc ions, while site 2 has a preference for magnesium and/or manganese ions.</text>
</comment>
<accession>A0A7S1KNC7</accession>
<keyword evidence="8" id="KW-1133">Transmembrane helix</keyword>
<comment type="similarity">
    <text evidence="6">Belongs to the cyclic nucleotide phosphodiesterase family.</text>
</comment>
<feature type="region of interest" description="Disordered" evidence="7">
    <location>
        <begin position="413"/>
        <end position="465"/>
    </location>
</feature>
<dbReference type="InterPro" id="IPR002073">
    <property type="entry name" value="PDEase_catalytic_dom"/>
</dbReference>
<dbReference type="SMART" id="SM00471">
    <property type="entry name" value="HDc"/>
    <property type="match status" value="1"/>
</dbReference>
<dbReference type="Gene3D" id="1.10.1300.10">
    <property type="entry name" value="3'5'-cyclic nucleotide phosphodiesterase, catalytic domain"/>
    <property type="match status" value="1"/>
</dbReference>
<dbReference type="InterPro" id="IPR023088">
    <property type="entry name" value="PDEase"/>
</dbReference>
<dbReference type="PRINTS" id="PR00387">
    <property type="entry name" value="PDIESTERASE1"/>
</dbReference>
<dbReference type="SUPFAM" id="SSF109604">
    <property type="entry name" value="HD-domain/PDEase-like"/>
    <property type="match status" value="1"/>
</dbReference>
<protein>
    <recommendedName>
        <fullName evidence="6">Phosphodiesterase</fullName>
        <ecNumber evidence="6">3.1.4.-</ecNumber>
    </recommendedName>
</protein>
<feature type="binding site" evidence="4">
    <location>
        <position position="255"/>
    </location>
    <ligand>
        <name>AMP</name>
        <dbReference type="ChEBI" id="CHEBI:456215"/>
    </ligand>
</feature>
<evidence type="ECO:0000256" key="8">
    <source>
        <dbReference type="SAM" id="Phobius"/>
    </source>
</evidence>
<dbReference type="CDD" id="cd00077">
    <property type="entry name" value="HDc"/>
    <property type="match status" value="1"/>
</dbReference>
<feature type="binding site" evidence="5">
    <location>
        <position position="109"/>
    </location>
    <ligand>
        <name>Zn(2+)</name>
        <dbReference type="ChEBI" id="CHEBI:29105"/>
        <label>1</label>
    </ligand>
</feature>
<feature type="transmembrane region" description="Helical" evidence="8">
    <location>
        <begin position="468"/>
        <end position="487"/>
    </location>
</feature>
<evidence type="ECO:0000256" key="4">
    <source>
        <dbReference type="PIRSR" id="PIRSR623088-2"/>
    </source>
</evidence>
<evidence type="ECO:0000259" key="9">
    <source>
        <dbReference type="PROSITE" id="PS51845"/>
    </source>
</evidence>
<keyword evidence="8" id="KW-0812">Transmembrane</keyword>
<feature type="active site" description="Proton donor" evidence="3">
    <location>
        <position position="105"/>
    </location>
</feature>
<feature type="binding site" evidence="5">
    <location>
        <position position="255"/>
    </location>
    <ligand>
        <name>Zn(2+)</name>
        <dbReference type="ChEBI" id="CHEBI:29105"/>
        <label>1</label>
    </ligand>
</feature>
<feature type="compositionally biased region" description="Polar residues" evidence="7">
    <location>
        <begin position="20"/>
        <end position="35"/>
    </location>
</feature>
<feature type="compositionally biased region" description="Polar residues" evidence="7">
    <location>
        <begin position="413"/>
        <end position="432"/>
    </location>
</feature>
<evidence type="ECO:0000256" key="7">
    <source>
        <dbReference type="SAM" id="MobiDB-lite"/>
    </source>
</evidence>
<feature type="binding site" evidence="5">
    <location>
        <position position="145"/>
    </location>
    <ligand>
        <name>Zn(2+)</name>
        <dbReference type="ChEBI" id="CHEBI:29105"/>
        <label>1</label>
    </ligand>
</feature>
<dbReference type="EC" id="3.1.4.-" evidence="6"/>
<name>A0A7S1KNC7_9EUKA</name>
<evidence type="ECO:0000256" key="6">
    <source>
        <dbReference type="RuleBase" id="RU363067"/>
    </source>
</evidence>
<feature type="domain" description="PDEase" evidence="9">
    <location>
        <begin position="32"/>
        <end position="356"/>
    </location>
</feature>
<dbReference type="InterPro" id="IPR003607">
    <property type="entry name" value="HD/PDEase_dom"/>
</dbReference>